<name>A0A0F5I3V2_BACTR</name>
<dbReference type="OrthoDB" id="9759894at2"/>
<feature type="transmembrane region" description="Helical" evidence="1">
    <location>
        <begin position="35"/>
        <end position="56"/>
    </location>
</feature>
<feature type="transmembrane region" description="Helical" evidence="1">
    <location>
        <begin position="322"/>
        <end position="343"/>
    </location>
</feature>
<feature type="transmembrane region" description="Helical" evidence="1">
    <location>
        <begin position="151"/>
        <end position="172"/>
    </location>
</feature>
<dbReference type="AlphaFoldDB" id="A0A0F5I3V2"/>
<protein>
    <submittedName>
        <fullName evidence="3">TRAP transporter, 4TM/12TM fusion protein</fullName>
    </submittedName>
</protein>
<gene>
    <name evidence="3" type="ORF">QY95_02034</name>
</gene>
<dbReference type="InterPro" id="IPR010656">
    <property type="entry name" value="DctM"/>
</dbReference>
<accession>A0A0F5I3V2</accession>
<feature type="transmembrane region" description="Helical" evidence="1">
    <location>
        <begin position="389"/>
        <end position="405"/>
    </location>
</feature>
<feature type="transmembrane region" description="Helical" evidence="1">
    <location>
        <begin position="364"/>
        <end position="383"/>
    </location>
</feature>
<dbReference type="Pfam" id="PF06808">
    <property type="entry name" value="DctM"/>
    <property type="match status" value="1"/>
</dbReference>
<feature type="transmembrane region" description="Helical" evidence="1">
    <location>
        <begin position="125"/>
        <end position="144"/>
    </location>
</feature>
<dbReference type="InterPro" id="IPR011853">
    <property type="entry name" value="TRAP_DctM-Dct_fused"/>
</dbReference>
<dbReference type="RefSeq" id="WP_040047461.1">
    <property type="nucleotide sequence ID" value="NZ_JWIR02000037.1"/>
</dbReference>
<feature type="transmembrane region" description="Helical" evidence="1">
    <location>
        <begin position="68"/>
        <end position="85"/>
    </location>
</feature>
<dbReference type="Proteomes" id="UP000031563">
    <property type="component" value="Unassembled WGS sequence"/>
</dbReference>
<feature type="transmembrane region" description="Helical" evidence="1">
    <location>
        <begin position="606"/>
        <end position="624"/>
    </location>
</feature>
<evidence type="ECO:0000313" key="3">
    <source>
        <dbReference type="EMBL" id="KKB39817.1"/>
    </source>
</evidence>
<evidence type="ECO:0000259" key="2">
    <source>
        <dbReference type="Pfam" id="PF06808"/>
    </source>
</evidence>
<evidence type="ECO:0000256" key="1">
    <source>
        <dbReference type="SAM" id="Phobius"/>
    </source>
</evidence>
<keyword evidence="1" id="KW-0812">Transmembrane</keyword>
<dbReference type="EMBL" id="JWIR02000037">
    <property type="protein sequence ID" value="KKB39817.1"/>
    <property type="molecule type" value="Genomic_DNA"/>
</dbReference>
<proteinExistence type="predicted"/>
<keyword evidence="4" id="KW-1185">Reference proteome</keyword>
<keyword evidence="1" id="KW-1133">Transmembrane helix</keyword>
<feature type="domain" description="TRAP C4-dicarboxylate transport system permease DctM subunit" evidence="2">
    <location>
        <begin position="140"/>
        <end position="574"/>
    </location>
</feature>
<feature type="transmembrane region" description="Helical" evidence="1">
    <location>
        <begin position="549"/>
        <end position="568"/>
    </location>
</feature>
<organism evidence="3 4">
    <name type="scientific">Bacillus thermotolerans</name>
    <name type="common">Quasibacillus thermotolerans</name>
    <dbReference type="NCBI Taxonomy" id="1221996"/>
    <lineage>
        <taxon>Bacteria</taxon>
        <taxon>Bacillati</taxon>
        <taxon>Bacillota</taxon>
        <taxon>Bacilli</taxon>
        <taxon>Bacillales</taxon>
        <taxon>Bacillaceae</taxon>
        <taxon>Bacillus</taxon>
    </lineage>
</organism>
<feature type="transmembrane region" description="Helical" evidence="1">
    <location>
        <begin position="197"/>
        <end position="219"/>
    </location>
</feature>
<dbReference type="NCBIfam" id="TIGR02123">
    <property type="entry name" value="TRAP_fused"/>
    <property type="match status" value="1"/>
</dbReference>
<dbReference type="PANTHER" id="PTHR43849">
    <property type="entry name" value="BLL3936 PROTEIN"/>
    <property type="match status" value="1"/>
</dbReference>
<feature type="transmembrane region" description="Helical" evidence="1">
    <location>
        <begin position="580"/>
        <end position="599"/>
    </location>
</feature>
<feature type="transmembrane region" description="Helical" evidence="1">
    <location>
        <begin position="426"/>
        <end position="445"/>
    </location>
</feature>
<keyword evidence="1" id="KW-0472">Membrane</keyword>
<reference evidence="3" key="1">
    <citation type="submission" date="2015-02" db="EMBL/GenBank/DDBJ databases">
        <title>Genome Assembly of Bacillaceae bacterium MTCC 8252.</title>
        <authorList>
            <person name="Verma A."/>
            <person name="Khatri I."/>
            <person name="Mual P."/>
            <person name="Subramanian S."/>
            <person name="Krishnamurthi S."/>
        </authorList>
    </citation>
    <scope>NUCLEOTIDE SEQUENCE [LARGE SCALE GENOMIC DNA]</scope>
    <source>
        <strain evidence="3">MTCC 8252</strain>
    </source>
</reference>
<feature type="transmembrane region" description="Helical" evidence="1">
    <location>
        <begin position="97"/>
        <end position="119"/>
    </location>
</feature>
<dbReference type="PANTHER" id="PTHR43849:SF2">
    <property type="entry name" value="BLL3936 PROTEIN"/>
    <property type="match status" value="1"/>
</dbReference>
<evidence type="ECO:0000313" key="4">
    <source>
        <dbReference type="Proteomes" id="UP000031563"/>
    </source>
</evidence>
<sequence length="660" mass="70525">MSQAVKETPETTVEQEELLQKYDNESRFRKFDKGFWRWAIFVLSVALAGYHLYTAFMGPLDALRHRSLHTAVIAALVFILYPAFYKKKTGQSKVTVVDILWMIAALATGAYMIIDYAGIAERMSIYMPSTLDIVFGLITIAVVIEGGRRVVGNALTILAVLFLVYAFFGQYFPDLFRHSGKELEDIVTYMYLSTEGIYGIAISVSASYIILFILFGSFLNKSGMGQFFTDISLSVAGHTSGGPAKVAVVSSGLLGSINGSALANVVTTGAFTIPLMKKVGYRPAFAGAVEATASVGGQIIPPVMGATAFIMAETLGMPYNQIALAAILPAVLYYLGIICIVHFQAKKHGLSGMSKEELPNLWQVLKRGGHLLIPIVVLIGLLIAGKTPLFAAFYAIVLSVVVSWFNKETRMGVKEILGAMEDGVRAALGVAMSCAMVGLIVGVSTLTGLGPKLTQSILVLGQGDMFLTLIFTMVACIVMGMGLPSIPTYIITATMAAPALLELGVAPFVTHMFVFYFGILANVTPPVALAAFAGAGIAGADPNKTGFEALRLALSGFIIPYIFVFSPVLLMQDVSNPLEVVWVAATAVIGIVGLSAALERYFLTDIPIYLAAICLAGSITLIVPGMWSDIIGLSILSLVLIQQLVSRAKIRQGVSNKKAV</sequence>
<comment type="caution">
    <text evidence="3">The sequence shown here is derived from an EMBL/GenBank/DDBJ whole genome shotgun (WGS) entry which is preliminary data.</text>
</comment>
<dbReference type="STRING" id="1221996.QY95_02034"/>
<feature type="transmembrane region" description="Helical" evidence="1">
    <location>
        <begin position="284"/>
        <end position="310"/>
    </location>
</feature>
<feature type="transmembrane region" description="Helical" evidence="1">
    <location>
        <begin position="465"/>
        <end position="483"/>
    </location>
</feature>
<feature type="transmembrane region" description="Helical" evidence="1">
    <location>
        <begin position="515"/>
        <end position="537"/>
    </location>
</feature>